<dbReference type="GO" id="GO:0005524">
    <property type="term" value="F:ATP binding"/>
    <property type="evidence" value="ECO:0007669"/>
    <property type="project" value="UniProtKB-KW"/>
</dbReference>
<dbReference type="PANTHER" id="PTHR43686">
    <property type="entry name" value="SULFURTRANSFERASE-RELATED"/>
    <property type="match status" value="1"/>
</dbReference>
<dbReference type="EMBL" id="DSRP01000329">
    <property type="protein sequence ID" value="HGG92241.1"/>
    <property type="molecule type" value="Genomic_DNA"/>
</dbReference>
<feature type="binding site" evidence="2">
    <location>
        <position position="73"/>
    </location>
    <ligand>
        <name>ATP</name>
        <dbReference type="ChEBI" id="CHEBI:30616"/>
    </ligand>
</feature>
<dbReference type="InterPro" id="IPR011063">
    <property type="entry name" value="TilS/TtcA_N"/>
</dbReference>
<dbReference type="SUPFAM" id="SSF52402">
    <property type="entry name" value="Adenine nucleotide alpha hydrolases-like"/>
    <property type="match status" value="1"/>
</dbReference>
<reference evidence="4" key="1">
    <citation type="journal article" date="2020" name="mSystems">
        <title>Genome- and Community-Level Interaction Insights into Carbon Utilization and Element Cycling Functions of Hydrothermarchaeota in Hydrothermal Sediment.</title>
        <authorList>
            <person name="Zhou Z."/>
            <person name="Liu Y."/>
            <person name="Xu W."/>
            <person name="Pan J."/>
            <person name="Luo Z.H."/>
            <person name="Li M."/>
        </authorList>
    </citation>
    <scope>NUCLEOTIDE SEQUENCE [LARGE SCALE GENOMIC DNA]</scope>
    <source>
        <strain evidence="4">SpSt-413</strain>
    </source>
</reference>
<dbReference type="Gene3D" id="3.40.50.620">
    <property type="entry name" value="HUPs"/>
    <property type="match status" value="1"/>
</dbReference>
<proteinExistence type="predicted"/>
<accession>A0A7C4AGK3</accession>
<feature type="binding site" evidence="2">
    <location>
        <position position="149"/>
    </location>
    <ligand>
        <name>ATP</name>
        <dbReference type="ChEBI" id="CHEBI:30616"/>
    </ligand>
</feature>
<dbReference type="PANTHER" id="PTHR43686:SF1">
    <property type="entry name" value="AMINOTRAN_5 DOMAIN-CONTAINING PROTEIN"/>
    <property type="match status" value="1"/>
</dbReference>
<dbReference type="InterPro" id="IPR035107">
    <property type="entry name" value="tRNA_thiolation_TtcA_Ctu1"/>
</dbReference>
<organism evidence="4">
    <name type="scientific">Fundidesulfovibrio putealis</name>
    <dbReference type="NCBI Taxonomy" id="270496"/>
    <lineage>
        <taxon>Bacteria</taxon>
        <taxon>Pseudomonadati</taxon>
        <taxon>Thermodesulfobacteriota</taxon>
        <taxon>Desulfovibrionia</taxon>
        <taxon>Desulfovibrionales</taxon>
        <taxon>Desulfovibrionaceae</taxon>
        <taxon>Fundidesulfovibrio</taxon>
    </lineage>
</organism>
<protein>
    <submittedName>
        <fullName evidence="4">tRNA 2-thiocytidine biosynthesis protein TtcA</fullName>
    </submittedName>
</protein>
<evidence type="ECO:0000259" key="3">
    <source>
        <dbReference type="Pfam" id="PF01171"/>
    </source>
</evidence>
<dbReference type="Pfam" id="PF01171">
    <property type="entry name" value="ATP_bind_3"/>
    <property type="match status" value="1"/>
</dbReference>
<dbReference type="PIRSF" id="PIRSF004976">
    <property type="entry name" value="ATPase_YdaO"/>
    <property type="match status" value="1"/>
</dbReference>
<keyword evidence="2" id="KW-0067">ATP-binding</keyword>
<feature type="binding site" evidence="2">
    <location>
        <position position="47"/>
    </location>
    <ligand>
        <name>ATP</name>
        <dbReference type="ChEBI" id="CHEBI:30616"/>
    </ligand>
</feature>
<evidence type="ECO:0000313" key="4">
    <source>
        <dbReference type="EMBL" id="HGG92241.1"/>
    </source>
</evidence>
<comment type="caution">
    <text evidence="4">The sequence shown here is derived from an EMBL/GenBank/DDBJ whole genome shotgun (WGS) entry which is preliminary data.</text>
</comment>
<gene>
    <name evidence="4" type="ORF">ENR59_04740</name>
</gene>
<feature type="binding site" evidence="2">
    <location>
        <position position="144"/>
    </location>
    <ligand>
        <name>ATP</name>
        <dbReference type="ChEBI" id="CHEBI:30616"/>
    </ligand>
</feature>
<feature type="binding site" evidence="2">
    <location>
        <begin position="41"/>
        <end position="43"/>
    </location>
    <ligand>
        <name>ATP</name>
        <dbReference type="ChEBI" id="CHEBI:30616"/>
    </ligand>
</feature>
<feature type="domain" description="tRNA(Ile)-lysidine/2-thiocytidine synthase N-terminal" evidence="3">
    <location>
        <begin position="38"/>
        <end position="201"/>
    </location>
</feature>
<dbReference type="InterPro" id="IPR014729">
    <property type="entry name" value="Rossmann-like_a/b/a_fold"/>
</dbReference>
<name>A0A7C4AGK3_9BACT</name>
<keyword evidence="1" id="KW-0808">Transferase</keyword>
<dbReference type="AlphaFoldDB" id="A0A7C4AGK3"/>
<evidence type="ECO:0000256" key="1">
    <source>
        <dbReference type="ARBA" id="ARBA00022679"/>
    </source>
</evidence>
<evidence type="ECO:0000256" key="2">
    <source>
        <dbReference type="PIRSR" id="PIRSR004976-51"/>
    </source>
</evidence>
<sequence>MSIIRVKKEKSTYAQKVCVGQCGKLMRRLEMIGPGARVGVAVSGGVDSFVLLNVLRLRQRIVPFKFEVLALHVNPGFDPTSHLPLADWCADHGMALHAETTQHGPRAHSPENRKSSPCFYCAMLRRTRLFELCSRYKLTHLAMGHNADDLVVTFFMNLFQTGKVQGLHPNESFFQGRLRMIRPMLTVEKEHIIRAARQWGLPIWSNPCPSAGTSRRADFTLWLKEMFARDKRFRANAFGALTRWQLDTGLTSA</sequence>
<dbReference type="GO" id="GO:0016740">
    <property type="term" value="F:transferase activity"/>
    <property type="evidence" value="ECO:0007669"/>
    <property type="project" value="UniProtKB-KW"/>
</dbReference>
<dbReference type="GO" id="GO:0008033">
    <property type="term" value="P:tRNA processing"/>
    <property type="evidence" value="ECO:0007669"/>
    <property type="project" value="InterPro"/>
</dbReference>
<keyword evidence="2" id="KW-0547">Nucleotide-binding</keyword>